<dbReference type="Pfam" id="PF03544">
    <property type="entry name" value="TonB_C"/>
    <property type="match status" value="1"/>
</dbReference>
<evidence type="ECO:0000256" key="3">
    <source>
        <dbReference type="ARBA" id="ARBA00022448"/>
    </source>
</evidence>
<reference evidence="11" key="2">
    <citation type="journal article" date="2021" name="PeerJ">
        <title>Extensive microbial diversity within the chicken gut microbiome revealed by metagenomics and culture.</title>
        <authorList>
            <person name="Gilroy R."/>
            <person name="Ravi A."/>
            <person name="Getino M."/>
            <person name="Pursley I."/>
            <person name="Horton D.L."/>
            <person name="Alikhan N.F."/>
            <person name="Baker D."/>
            <person name="Gharbi K."/>
            <person name="Hall N."/>
            <person name="Watson M."/>
            <person name="Adriaenssens E.M."/>
            <person name="Foster-Nyarko E."/>
            <person name="Jarju S."/>
            <person name="Secka A."/>
            <person name="Antonio M."/>
            <person name="Oren A."/>
            <person name="Chaudhuri R.R."/>
            <person name="La Ragione R."/>
            <person name="Hildebrand F."/>
            <person name="Pallen M.J."/>
        </authorList>
    </citation>
    <scope>NUCLEOTIDE SEQUENCE</scope>
    <source>
        <strain evidence="11">ChiHecec2B26-709</strain>
    </source>
</reference>
<protein>
    <submittedName>
        <fullName evidence="11">TonB family protein</fullName>
    </submittedName>
</protein>
<dbReference type="EMBL" id="DVLC01000060">
    <property type="protein sequence ID" value="HIT46842.1"/>
    <property type="molecule type" value="Genomic_DNA"/>
</dbReference>
<keyword evidence="7" id="KW-0653">Protein transport</keyword>
<keyword evidence="4" id="KW-1003">Cell membrane</keyword>
<dbReference type="Gene3D" id="3.30.1150.10">
    <property type="match status" value="1"/>
</dbReference>
<gene>
    <name evidence="11" type="ORF">IAC35_03175</name>
</gene>
<keyword evidence="8" id="KW-1133">Transmembrane helix</keyword>
<evidence type="ECO:0000313" key="11">
    <source>
        <dbReference type="EMBL" id="HIT46842.1"/>
    </source>
</evidence>
<dbReference type="NCBIfam" id="TIGR01352">
    <property type="entry name" value="tonB_Cterm"/>
    <property type="match status" value="1"/>
</dbReference>
<keyword evidence="3" id="KW-0813">Transport</keyword>
<dbReference type="SUPFAM" id="SSF74653">
    <property type="entry name" value="TolA/TonB C-terminal domain"/>
    <property type="match status" value="1"/>
</dbReference>
<dbReference type="PROSITE" id="PS51257">
    <property type="entry name" value="PROKAR_LIPOPROTEIN"/>
    <property type="match status" value="1"/>
</dbReference>
<dbReference type="GO" id="GO:0015031">
    <property type="term" value="P:protein transport"/>
    <property type="evidence" value="ECO:0007669"/>
    <property type="project" value="UniProtKB-KW"/>
</dbReference>
<name>A0A9D1GNZ3_9BACT</name>
<accession>A0A9D1GNZ3</accession>
<dbReference type="PANTHER" id="PTHR33446:SF2">
    <property type="entry name" value="PROTEIN TONB"/>
    <property type="match status" value="1"/>
</dbReference>
<evidence type="ECO:0000256" key="5">
    <source>
        <dbReference type="ARBA" id="ARBA00022519"/>
    </source>
</evidence>
<dbReference type="InterPro" id="IPR006260">
    <property type="entry name" value="TonB/TolA_C"/>
</dbReference>
<evidence type="ECO:0000256" key="8">
    <source>
        <dbReference type="ARBA" id="ARBA00022989"/>
    </source>
</evidence>
<comment type="caution">
    <text evidence="11">The sequence shown here is derived from an EMBL/GenBank/DDBJ whole genome shotgun (WGS) entry which is preliminary data.</text>
</comment>
<keyword evidence="6" id="KW-0812">Transmembrane</keyword>
<reference evidence="11" key="1">
    <citation type="submission" date="2020-10" db="EMBL/GenBank/DDBJ databases">
        <authorList>
            <person name="Gilroy R."/>
        </authorList>
    </citation>
    <scope>NUCLEOTIDE SEQUENCE</scope>
    <source>
        <strain evidence="11">ChiHecec2B26-709</strain>
    </source>
</reference>
<keyword evidence="9" id="KW-0472">Membrane</keyword>
<comment type="similarity">
    <text evidence="2">Belongs to the TonB family.</text>
</comment>
<keyword evidence="5" id="KW-0997">Cell inner membrane</keyword>
<evidence type="ECO:0000256" key="7">
    <source>
        <dbReference type="ARBA" id="ARBA00022927"/>
    </source>
</evidence>
<dbReference type="InterPro" id="IPR051045">
    <property type="entry name" value="TonB-dependent_transducer"/>
</dbReference>
<evidence type="ECO:0000256" key="9">
    <source>
        <dbReference type="ARBA" id="ARBA00023136"/>
    </source>
</evidence>
<evidence type="ECO:0000256" key="2">
    <source>
        <dbReference type="ARBA" id="ARBA00006555"/>
    </source>
</evidence>
<sequence>MRTLFKVILSAAAAAALFSCGRNGTREDNAPQENASAELRDTCVSFSADSCDTFGKWLSSRLKTDFIDKDFYDAAGERQSNFSISFTIDEDGDMKNIYIKGTDSTDISGLSPVQKFLVATLENAPKWHPAVSGGVKVSTPMTVEVRMMPYDLAYETIYSRVGSRRMPYEEGRTYNMVSSIFRYGTHNNFMKWVSENLEYPEEAKADKIGGRVYVIGFIDADGRYRGLGIQQGPSCTDNEYLEKAALDALAATPPADPYYENGMPVTDTIYFVVPIVFKAD</sequence>
<dbReference type="AlphaFoldDB" id="A0A9D1GNZ3"/>
<evidence type="ECO:0000256" key="6">
    <source>
        <dbReference type="ARBA" id="ARBA00022692"/>
    </source>
</evidence>
<dbReference type="GO" id="GO:0098797">
    <property type="term" value="C:plasma membrane protein complex"/>
    <property type="evidence" value="ECO:0007669"/>
    <property type="project" value="TreeGrafter"/>
</dbReference>
<evidence type="ECO:0000256" key="4">
    <source>
        <dbReference type="ARBA" id="ARBA00022475"/>
    </source>
</evidence>
<comment type="subcellular location">
    <subcellularLocation>
        <location evidence="1">Cell inner membrane</location>
        <topology evidence="1">Single-pass membrane protein</topology>
        <orientation evidence="1">Periplasmic side</orientation>
    </subcellularLocation>
</comment>
<proteinExistence type="inferred from homology"/>
<dbReference type="GO" id="GO:0031992">
    <property type="term" value="F:energy transducer activity"/>
    <property type="evidence" value="ECO:0007669"/>
    <property type="project" value="TreeGrafter"/>
</dbReference>
<dbReference type="GO" id="GO:0055085">
    <property type="term" value="P:transmembrane transport"/>
    <property type="evidence" value="ECO:0007669"/>
    <property type="project" value="InterPro"/>
</dbReference>
<dbReference type="Proteomes" id="UP000886881">
    <property type="component" value="Unassembled WGS sequence"/>
</dbReference>
<feature type="domain" description="TonB C-terminal" evidence="10">
    <location>
        <begin position="184"/>
        <end position="280"/>
    </location>
</feature>
<dbReference type="PROSITE" id="PS52015">
    <property type="entry name" value="TONB_CTD"/>
    <property type="match status" value="1"/>
</dbReference>
<dbReference type="InterPro" id="IPR037682">
    <property type="entry name" value="TonB_C"/>
</dbReference>
<evidence type="ECO:0000259" key="10">
    <source>
        <dbReference type="PROSITE" id="PS52015"/>
    </source>
</evidence>
<evidence type="ECO:0000313" key="12">
    <source>
        <dbReference type="Proteomes" id="UP000886881"/>
    </source>
</evidence>
<evidence type="ECO:0000256" key="1">
    <source>
        <dbReference type="ARBA" id="ARBA00004383"/>
    </source>
</evidence>
<organism evidence="11 12">
    <name type="scientific">Candidatus Cryptobacteroides merdipullorum</name>
    <dbReference type="NCBI Taxonomy" id="2840771"/>
    <lineage>
        <taxon>Bacteria</taxon>
        <taxon>Pseudomonadati</taxon>
        <taxon>Bacteroidota</taxon>
        <taxon>Bacteroidia</taxon>
        <taxon>Bacteroidales</taxon>
        <taxon>Candidatus Cryptobacteroides</taxon>
    </lineage>
</organism>
<dbReference type="PANTHER" id="PTHR33446">
    <property type="entry name" value="PROTEIN TONB-RELATED"/>
    <property type="match status" value="1"/>
</dbReference>